<proteinExistence type="predicted"/>
<dbReference type="SMART" id="SM00014">
    <property type="entry name" value="acidPPc"/>
    <property type="match status" value="1"/>
</dbReference>
<protein>
    <submittedName>
        <fullName evidence="3">PAP2 family protein</fullName>
    </submittedName>
</protein>
<evidence type="ECO:0000313" key="4">
    <source>
        <dbReference type="Proteomes" id="UP000284751"/>
    </source>
</evidence>
<evidence type="ECO:0000259" key="2">
    <source>
        <dbReference type="SMART" id="SM00014"/>
    </source>
</evidence>
<reference evidence="3 4" key="1">
    <citation type="submission" date="2018-08" db="EMBL/GenBank/DDBJ databases">
        <title>A genome reference for cultivated species of the human gut microbiota.</title>
        <authorList>
            <person name="Zou Y."/>
            <person name="Xue W."/>
            <person name="Luo G."/>
        </authorList>
    </citation>
    <scope>NUCLEOTIDE SEQUENCE [LARGE SCALE GENOMIC DNA]</scope>
    <source>
        <strain evidence="3 4">AF28-26</strain>
    </source>
</reference>
<dbReference type="InterPro" id="IPR000326">
    <property type="entry name" value="PAP2/HPO"/>
</dbReference>
<dbReference type="PANTHER" id="PTHR14969:SF13">
    <property type="entry name" value="AT30094P"/>
    <property type="match status" value="1"/>
</dbReference>
<evidence type="ECO:0000256" key="1">
    <source>
        <dbReference type="SAM" id="Phobius"/>
    </source>
</evidence>
<dbReference type="Pfam" id="PF01569">
    <property type="entry name" value="PAP2"/>
    <property type="match status" value="1"/>
</dbReference>
<feature type="transmembrane region" description="Helical" evidence="1">
    <location>
        <begin position="78"/>
        <end position="99"/>
    </location>
</feature>
<feature type="transmembrane region" description="Helical" evidence="1">
    <location>
        <begin position="170"/>
        <end position="187"/>
    </location>
</feature>
<dbReference type="PANTHER" id="PTHR14969">
    <property type="entry name" value="SPHINGOSINE-1-PHOSPHATE PHOSPHOHYDROLASE"/>
    <property type="match status" value="1"/>
</dbReference>
<dbReference type="CDD" id="cd01610">
    <property type="entry name" value="PAP2_like"/>
    <property type="match status" value="1"/>
</dbReference>
<dbReference type="Gene3D" id="1.20.144.10">
    <property type="entry name" value="Phosphatidic acid phosphatase type 2/haloperoxidase"/>
    <property type="match status" value="1"/>
</dbReference>
<feature type="transmembrane region" description="Helical" evidence="1">
    <location>
        <begin position="52"/>
        <end position="72"/>
    </location>
</feature>
<feature type="transmembrane region" description="Helical" evidence="1">
    <location>
        <begin position="131"/>
        <end position="158"/>
    </location>
</feature>
<dbReference type="Proteomes" id="UP000284751">
    <property type="component" value="Unassembled WGS sequence"/>
</dbReference>
<dbReference type="EMBL" id="QRTC01000001">
    <property type="protein sequence ID" value="RGQ44824.1"/>
    <property type="molecule type" value="Genomic_DNA"/>
</dbReference>
<name>A0A412B1H7_9FIRM</name>
<dbReference type="InterPro" id="IPR036938">
    <property type="entry name" value="PAP2/HPO_sf"/>
</dbReference>
<dbReference type="SUPFAM" id="SSF48317">
    <property type="entry name" value="Acid phosphatase/Vanadium-dependent haloperoxidase"/>
    <property type="match status" value="1"/>
</dbReference>
<comment type="caution">
    <text evidence="3">The sequence shown here is derived from an EMBL/GenBank/DDBJ whole genome shotgun (WGS) entry which is preliminary data.</text>
</comment>
<keyword evidence="1" id="KW-1133">Transmembrane helix</keyword>
<organism evidence="3 4">
    <name type="scientific">[Clostridium] leptum</name>
    <dbReference type="NCBI Taxonomy" id="1535"/>
    <lineage>
        <taxon>Bacteria</taxon>
        <taxon>Bacillati</taxon>
        <taxon>Bacillota</taxon>
        <taxon>Clostridia</taxon>
        <taxon>Eubacteriales</taxon>
        <taxon>Oscillospiraceae</taxon>
        <taxon>Oscillospiraceae incertae sedis</taxon>
    </lineage>
</organism>
<evidence type="ECO:0000313" key="3">
    <source>
        <dbReference type="EMBL" id="RGQ44824.1"/>
    </source>
</evidence>
<dbReference type="AlphaFoldDB" id="A0A412B1H7"/>
<keyword evidence="1" id="KW-0812">Transmembrane</keyword>
<accession>A0A412B1H7</accession>
<gene>
    <name evidence="3" type="ORF">DWY99_00625</name>
</gene>
<feature type="domain" description="Phosphatidic acid phosphatase type 2/haloperoxidase" evidence="2">
    <location>
        <begin position="76"/>
        <end position="185"/>
    </location>
</feature>
<sequence length="188" mass="20623">MPEKSLVAGSKNKWYDDLQGRDYMKEAQYQKMTAFCRKTKTREKITAGITKYLPDLLAAAYPAAIVVLLVQGPPWIRLLKFVLVPLAALILVTALRHVFHAPRPYDQMNYYPLISHKPGNSFPSRHTASSAIIAMAFWYVCQPLGITAAALAVLVGISRVVAGLHYPRDVLAGAAVSLVVGGLGFWAV</sequence>
<keyword evidence="1" id="KW-0472">Membrane</keyword>